<dbReference type="GO" id="GO:0046872">
    <property type="term" value="F:metal ion binding"/>
    <property type="evidence" value="ECO:0007669"/>
    <property type="project" value="InterPro"/>
</dbReference>
<dbReference type="EC" id="5.4.2.12" evidence="8"/>
<evidence type="ECO:0000313" key="8">
    <source>
        <dbReference type="EMBL" id="KAA5545461.1"/>
    </source>
</evidence>
<dbReference type="Gene3D" id="3.40.720.10">
    <property type="entry name" value="Alkaline Phosphatase, subunit A"/>
    <property type="match status" value="1"/>
</dbReference>
<comment type="catalytic activity">
    <reaction evidence="1">
        <text>(2R)-2-phosphoglycerate = (2R)-3-phosphoglycerate</text>
        <dbReference type="Rhea" id="RHEA:15901"/>
        <dbReference type="ChEBI" id="CHEBI:58272"/>
        <dbReference type="ChEBI" id="CHEBI:58289"/>
        <dbReference type="EC" id="5.4.2.12"/>
    </reaction>
</comment>
<feature type="domain" description="Metalloenzyme" evidence="7">
    <location>
        <begin position="1"/>
        <end position="374"/>
    </location>
</feature>
<evidence type="ECO:0000256" key="4">
    <source>
        <dbReference type="ARBA" id="ARBA00005524"/>
    </source>
</evidence>
<protein>
    <submittedName>
        <fullName evidence="8">Cofactor-independent phosphoglycerate mutase</fullName>
        <ecNumber evidence="8">5.4.2.12</ecNumber>
    </submittedName>
</protein>
<proteinExistence type="inferred from homology"/>
<dbReference type="Gene3D" id="3.30.70.2130">
    <property type="entry name" value="Metalloenzyme domain"/>
    <property type="match status" value="1"/>
</dbReference>
<dbReference type="AlphaFoldDB" id="A0A5M6DD17"/>
<keyword evidence="9" id="KW-1185">Reference proteome</keyword>
<dbReference type="InterPro" id="IPR006124">
    <property type="entry name" value="Metalloenzyme"/>
</dbReference>
<dbReference type="InterPro" id="IPR017850">
    <property type="entry name" value="Alkaline_phosphatase_core_sf"/>
</dbReference>
<name>A0A5M6DD17_9BACT</name>
<evidence type="ECO:0000256" key="2">
    <source>
        <dbReference type="ARBA" id="ARBA00002315"/>
    </source>
</evidence>
<evidence type="ECO:0000259" key="7">
    <source>
        <dbReference type="Pfam" id="PF01676"/>
    </source>
</evidence>
<dbReference type="PIRSF" id="PIRSF006392">
    <property type="entry name" value="IPGAM_arch"/>
    <property type="match status" value="1"/>
</dbReference>
<gene>
    <name evidence="8" type="ORF">FYK55_07380</name>
</gene>
<dbReference type="Proteomes" id="UP000324479">
    <property type="component" value="Unassembled WGS sequence"/>
</dbReference>
<dbReference type="InterPro" id="IPR042253">
    <property type="entry name" value="Pglycerate_mutase_ApgM_sf"/>
</dbReference>
<sequence length="404" mass="43150">MKYAIVIPDGCADEPLEALGGKTPLQAASVPTMDQIAADGQVGLADNTPAHFPAGSEIANLCLLGYDPNRYFTGRAPLEAAASGIQLGPYDFAVRCNLVTIENQTMVDFTADHISSEEAAELLSAAGEALLGDSGGRFEFVPGVSYRNLLIYRGDENTQPPFSADTRSTAPHDLTDLSVADDFPRGPGSDLLVALMNGSADVFADHPVNRARVQAGKRPATNVWLWGLGGAPDMPSFQERFGVQGVMITAVDLLRGIAALVGWPRIEVEGATGYLDTDYAAKGKAAVAALQDYDLVCVHIEAPDEASHEGRPDAKIEALQQIDQHIVAPLKEALQGHGDHRILVTPDHPTFCRTKKHTHGMVPLAMAGTGITPDGQTTYDELSAAAADRRFDHGWELMDSFIIR</sequence>
<evidence type="ECO:0000256" key="5">
    <source>
        <dbReference type="ARBA" id="ARBA00023152"/>
    </source>
</evidence>
<dbReference type="GO" id="GO:0004619">
    <property type="term" value="F:phosphoglycerate mutase activity"/>
    <property type="evidence" value="ECO:0007669"/>
    <property type="project" value="UniProtKB-EC"/>
</dbReference>
<dbReference type="PANTHER" id="PTHR31209">
    <property type="entry name" value="COFACTOR-INDEPENDENT PHOSPHOGLYCERATE MUTASE"/>
    <property type="match status" value="1"/>
</dbReference>
<dbReference type="GO" id="GO:0006096">
    <property type="term" value="P:glycolytic process"/>
    <property type="evidence" value="ECO:0007669"/>
    <property type="project" value="UniProtKB-KW"/>
</dbReference>
<dbReference type="PANTHER" id="PTHR31209:SF4">
    <property type="entry name" value="2,3-BISPHOSPHOGLYCERATE-INDEPENDENT PHOSPHOGLYCERATE MUTASE"/>
    <property type="match status" value="1"/>
</dbReference>
<dbReference type="InterPro" id="IPR023665">
    <property type="entry name" value="ApgAM_prokaryotes"/>
</dbReference>
<dbReference type="RefSeq" id="WP_150075730.1">
    <property type="nucleotide sequence ID" value="NZ_VWOX01000003.1"/>
</dbReference>
<accession>A0A5M6DD17</accession>
<dbReference type="InterPro" id="IPR004456">
    <property type="entry name" value="Pglycerate_mutase_ApgM"/>
</dbReference>
<evidence type="ECO:0000256" key="3">
    <source>
        <dbReference type="ARBA" id="ARBA00004921"/>
    </source>
</evidence>
<comment type="function">
    <text evidence="2">Catalyzes the interconversion of 2-phosphoglycerate and 3-phosphoglycerate.</text>
</comment>
<reference evidence="8 9" key="1">
    <citation type="submission" date="2019-08" db="EMBL/GenBank/DDBJ databases">
        <authorList>
            <person name="Dhanesh K."/>
            <person name="Kumar G."/>
            <person name="Sasikala C."/>
            <person name="Venkata Ramana C."/>
        </authorList>
    </citation>
    <scope>NUCLEOTIDE SEQUENCE [LARGE SCALE GENOMIC DNA]</scope>
    <source>
        <strain evidence="8 9">JC645</strain>
    </source>
</reference>
<dbReference type="CDD" id="cd16011">
    <property type="entry name" value="iPGM_like"/>
    <property type="match status" value="1"/>
</dbReference>
<dbReference type="NCBIfam" id="NF003242">
    <property type="entry name" value="PRK04200.1"/>
    <property type="match status" value="1"/>
</dbReference>
<dbReference type="NCBIfam" id="TIGR00306">
    <property type="entry name" value="apgM"/>
    <property type="match status" value="1"/>
</dbReference>
<dbReference type="SUPFAM" id="SSF53649">
    <property type="entry name" value="Alkaline phosphatase-like"/>
    <property type="match status" value="1"/>
</dbReference>
<dbReference type="NCBIfam" id="TIGR02535">
    <property type="entry name" value="hyp_Hser_kinase"/>
    <property type="match status" value="1"/>
</dbReference>
<dbReference type="EMBL" id="VWOX01000003">
    <property type="protein sequence ID" value="KAA5545461.1"/>
    <property type="molecule type" value="Genomic_DNA"/>
</dbReference>
<evidence type="ECO:0000256" key="6">
    <source>
        <dbReference type="ARBA" id="ARBA00023235"/>
    </source>
</evidence>
<dbReference type="Pfam" id="PF01676">
    <property type="entry name" value="Metalloenzyme"/>
    <property type="match status" value="1"/>
</dbReference>
<comment type="similarity">
    <text evidence="4">Belongs to the BPG-independent phosphoglycerate mutase family. A-PGAM subfamily.</text>
</comment>
<comment type="pathway">
    <text evidence="3">Carbohydrate degradation.</text>
</comment>
<keyword evidence="6 8" id="KW-0413">Isomerase</keyword>
<keyword evidence="5" id="KW-0324">Glycolysis</keyword>
<comment type="caution">
    <text evidence="8">The sequence shown here is derived from an EMBL/GenBank/DDBJ whole genome shotgun (WGS) entry which is preliminary data.</text>
</comment>
<evidence type="ECO:0000256" key="1">
    <source>
        <dbReference type="ARBA" id="ARBA00000370"/>
    </source>
</evidence>
<dbReference type="Pfam" id="PF10143">
    <property type="entry name" value="PhosphMutase"/>
    <property type="match status" value="1"/>
</dbReference>
<organism evidence="8 9">
    <name type="scientific">Roseiconus nitratireducens</name>
    <dbReference type="NCBI Taxonomy" id="2605748"/>
    <lineage>
        <taxon>Bacteria</taxon>
        <taxon>Pseudomonadati</taxon>
        <taxon>Planctomycetota</taxon>
        <taxon>Planctomycetia</taxon>
        <taxon>Pirellulales</taxon>
        <taxon>Pirellulaceae</taxon>
        <taxon>Roseiconus</taxon>
    </lineage>
</organism>
<evidence type="ECO:0000313" key="9">
    <source>
        <dbReference type="Proteomes" id="UP000324479"/>
    </source>
</evidence>